<dbReference type="AlphaFoldDB" id="A0A8H7AL37"/>
<dbReference type="OrthoDB" id="3508621at2759"/>
<gene>
    <name evidence="1" type="ORF">GJ744_008542</name>
</gene>
<protein>
    <submittedName>
        <fullName evidence="1">Uncharacterized protein</fullName>
    </submittedName>
</protein>
<name>A0A8H7AL37_9EURO</name>
<dbReference type="Proteomes" id="UP000606974">
    <property type="component" value="Unassembled WGS sequence"/>
</dbReference>
<evidence type="ECO:0000313" key="2">
    <source>
        <dbReference type="Proteomes" id="UP000606974"/>
    </source>
</evidence>
<sequence length="173" mass="19573">MDDGYYRVLISQDRDQTFITLAQYKGDYLDYLQGEPATNEAFLRMFLFGPYCTFVPHDMESFGSEISELLTYAGASALEAFERTSVVEPDHRPNQLGVPGGLQVPDDVGTLNSSFQSWWSAVTVRVEPLLKKQSKQRSSGVPHPKLVQIWIFPDSVSRRRINHNRACNAKLAE</sequence>
<comment type="caution">
    <text evidence="1">The sequence shown here is derived from an EMBL/GenBank/DDBJ whole genome shotgun (WGS) entry which is preliminary data.</text>
</comment>
<evidence type="ECO:0000313" key="1">
    <source>
        <dbReference type="EMBL" id="KAF7508986.1"/>
    </source>
</evidence>
<keyword evidence="2" id="KW-1185">Reference proteome</keyword>
<proteinExistence type="predicted"/>
<accession>A0A8H7AL37</accession>
<dbReference type="EMBL" id="JAACFV010000047">
    <property type="protein sequence ID" value="KAF7508986.1"/>
    <property type="molecule type" value="Genomic_DNA"/>
</dbReference>
<organism evidence="1 2">
    <name type="scientific">Endocarpon pusillum</name>
    <dbReference type="NCBI Taxonomy" id="364733"/>
    <lineage>
        <taxon>Eukaryota</taxon>
        <taxon>Fungi</taxon>
        <taxon>Dikarya</taxon>
        <taxon>Ascomycota</taxon>
        <taxon>Pezizomycotina</taxon>
        <taxon>Eurotiomycetes</taxon>
        <taxon>Chaetothyriomycetidae</taxon>
        <taxon>Verrucariales</taxon>
        <taxon>Verrucariaceae</taxon>
        <taxon>Endocarpon</taxon>
    </lineage>
</organism>
<reference evidence="1" key="1">
    <citation type="submission" date="2020-02" db="EMBL/GenBank/DDBJ databases">
        <authorList>
            <person name="Palmer J.M."/>
        </authorList>
    </citation>
    <scope>NUCLEOTIDE SEQUENCE</scope>
    <source>
        <strain evidence="1">EPUS1.4</strain>
        <tissue evidence="1">Thallus</tissue>
    </source>
</reference>